<protein>
    <recommendedName>
        <fullName evidence="3">DivIVA domain-containing protein</fullName>
    </recommendedName>
</protein>
<evidence type="ECO:0008006" key="3">
    <source>
        <dbReference type="Google" id="ProtNLM"/>
    </source>
</evidence>
<evidence type="ECO:0000313" key="1">
    <source>
        <dbReference type="EMBL" id="QXT63555.1"/>
    </source>
</evidence>
<dbReference type="RefSeq" id="WP_219083484.1">
    <property type="nucleotide sequence ID" value="NZ_CP079216.1"/>
</dbReference>
<keyword evidence="2" id="KW-1185">Reference proteome</keyword>
<organism evidence="1 2">
    <name type="scientific">Tessaracoccus palaemonis</name>
    <dbReference type="NCBI Taxonomy" id="2829499"/>
    <lineage>
        <taxon>Bacteria</taxon>
        <taxon>Bacillati</taxon>
        <taxon>Actinomycetota</taxon>
        <taxon>Actinomycetes</taxon>
        <taxon>Propionibacteriales</taxon>
        <taxon>Propionibacteriaceae</taxon>
        <taxon>Tessaracoccus</taxon>
    </lineage>
</organism>
<dbReference type="EMBL" id="CP079216">
    <property type="protein sequence ID" value="QXT63555.1"/>
    <property type="molecule type" value="Genomic_DNA"/>
</dbReference>
<dbReference type="Proteomes" id="UP000824504">
    <property type="component" value="Chromosome"/>
</dbReference>
<name>A0ABX8SMD7_9ACTN</name>
<reference evidence="1 2" key="1">
    <citation type="submission" date="2021-07" db="EMBL/GenBank/DDBJ databases">
        <title>complete genome sequencing of Tessaracoccus sp.J1M15.</title>
        <authorList>
            <person name="Bae J.-W."/>
            <person name="Kim D.-y."/>
        </authorList>
    </citation>
    <scope>NUCLEOTIDE SEQUENCE [LARGE SCALE GENOMIC DNA]</scope>
    <source>
        <strain evidence="1 2">J1M15</strain>
    </source>
</reference>
<accession>A0ABX8SMD7</accession>
<proteinExistence type="predicted"/>
<gene>
    <name evidence="1" type="ORF">KDB89_03500</name>
</gene>
<evidence type="ECO:0000313" key="2">
    <source>
        <dbReference type="Proteomes" id="UP000824504"/>
    </source>
</evidence>
<sequence length="124" mass="13107">MGMWIAIICGLIVLGAAAYVALGHFGEMQTEPVLDRPRGRIPDGPVTAGFLAEARLPTASAGYDRPEVDAYLVEIAAGTAGPAADAVFVVRRGGYDMQVIDELLRRPRVEFDPAQAVAPEPTTA</sequence>